<evidence type="ECO:0000256" key="1">
    <source>
        <dbReference type="SAM" id="MobiDB-lite"/>
    </source>
</evidence>
<accession>A0A9D4SS74</accession>
<sequence length="375" mass="41528">MGDVFCLVILQNGNRRKLKLAMGTYAEFLEKLTAIVDVDLEDTLIQMFDTDLDDFVDLVPGDEIPNKAKLRVVSRSASILCNAAMATCGQNAEPTSPQNLIVTRMEDAPCAVLSYRQVGSSDEMQVDDTAISHTSMHNSDDSLKFVLPPSFGVWCDTFLQSKRPVTAKVKTHMVSVLFKACYRVTPYPTPRLYNKVLDSLVAKYPHVMEGKFNRRRWLVALRSMFKSERENLTAASAAAVEAQETCGLNLSQADADDECTYAHGQHVKTASSSEADIAGDSEARPLDPMVSDPTESLEMSEHSEDDEQLMDCPDYSDAMPENVTVSSLLRMCTDEKASEALMAQQESRASLDESESCDESTEEVRYRSKRVIAIA</sequence>
<name>A0A9D4SS74_RHISA</name>
<dbReference type="VEuPathDB" id="VectorBase:RSAN_035342"/>
<feature type="compositionally biased region" description="Acidic residues" evidence="1">
    <location>
        <begin position="352"/>
        <end position="361"/>
    </location>
</feature>
<comment type="caution">
    <text evidence="2">The sequence shown here is derived from an EMBL/GenBank/DDBJ whole genome shotgun (WGS) entry which is preliminary data.</text>
</comment>
<gene>
    <name evidence="2" type="ORF">HPB52_006717</name>
</gene>
<reference evidence="2" key="1">
    <citation type="journal article" date="2020" name="Cell">
        <title>Large-Scale Comparative Analyses of Tick Genomes Elucidate Their Genetic Diversity and Vector Capacities.</title>
        <authorList>
            <consortium name="Tick Genome and Microbiome Consortium (TIGMIC)"/>
            <person name="Jia N."/>
            <person name="Wang J."/>
            <person name="Shi W."/>
            <person name="Du L."/>
            <person name="Sun Y."/>
            <person name="Zhan W."/>
            <person name="Jiang J.F."/>
            <person name="Wang Q."/>
            <person name="Zhang B."/>
            <person name="Ji P."/>
            <person name="Bell-Sakyi L."/>
            <person name="Cui X.M."/>
            <person name="Yuan T.T."/>
            <person name="Jiang B.G."/>
            <person name="Yang W.F."/>
            <person name="Lam T.T."/>
            <person name="Chang Q.C."/>
            <person name="Ding S.J."/>
            <person name="Wang X.J."/>
            <person name="Zhu J.G."/>
            <person name="Ruan X.D."/>
            <person name="Zhao L."/>
            <person name="Wei J.T."/>
            <person name="Ye R.Z."/>
            <person name="Que T.C."/>
            <person name="Du C.H."/>
            <person name="Zhou Y.H."/>
            <person name="Cheng J.X."/>
            <person name="Dai P.F."/>
            <person name="Guo W.B."/>
            <person name="Han X.H."/>
            <person name="Huang E.J."/>
            <person name="Li L.F."/>
            <person name="Wei W."/>
            <person name="Gao Y.C."/>
            <person name="Liu J.Z."/>
            <person name="Shao H.Z."/>
            <person name="Wang X."/>
            <person name="Wang C.C."/>
            <person name="Yang T.C."/>
            <person name="Huo Q.B."/>
            <person name="Li W."/>
            <person name="Chen H.Y."/>
            <person name="Chen S.E."/>
            <person name="Zhou L.G."/>
            <person name="Ni X.B."/>
            <person name="Tian J.H."/>
            <person name="Sheng Y."/>
            <person name="Liu T."/>
            <person name="Pan Y.S."/>
            <person name="Xia L.Y."/>
            <person name="Li J."/>
            <person name="Zhao F."/>
            <person name="Cao W.C."/>
        </authorList>
    </citation>
    <scope>NUCLEOTIDE SEQUENCE</scope>
    <source>
        <strain evidence="2">Rsan-2018</strain>
    </source>
</reference>
<dbReference type="Proteomes" id="UP000821837">
    <property type="component" value="Unassembled WGS sequence"/>
</dbReference>
<proteinExistence type="predicted"/>
<feature type="region of interest" description="Disordered" evidence="1">
    <location>
        <begin position="339"/>
        <end position="363"/>
    </location>
</feature>
<organism evidence="2 3">
    <name type="scientific">Rhipicephalus sanguineus</name>
    <name type="common">Brown dog tick</name>
    <name type="synonym">Ixodes sanguineus</name>
    <dbReference type="NCBI Taxonomy" id="34632"/>
    <lineage>
        <taxon>Eukaryota</taxon>
        <taxon>Metazoa</taxon>
        <taxon>Ecdysozoa</taxon>
        <taxon>Arthropoda</taxon>
        <taxon>Chelicerata</taxon>
        <taxon>Arachnida</taxon>
        <taxon>Acari</taxon>
        <taxon>Parasitiformes</taxon>
        <taxon>Ixodida</taxon>
        <taxon>Ixodoidea</taxon>
        <taxon>Ixodidae</taxon>
        <taxon>Rhipicephalinae</taxon>
        <taxon>Rhipicephalus</taxon>
        <taxon>Rhipicephalus</taxon>
    </lineage>
</organism>
<evidence type="ECO:0000313" key="3">
    <source>
        <dbReference type="Proteomes" id="UP000821837"/>
    </source>
</evidence>
<keyword evidence="3" id="KW-1185">Reference proteome</keyword>
<protein>
    <submittedName>
        <fullName evidence="2">Uncharacterized protein</fullName>
    </submittedName>
</protein>
<dbReference type="AlphaFoldDB" id="A0A9D4SS74"/>
<evidence type="ECO:0000313" key="2">
    <source>
        <dbReference type="EMBL" id="KAH7943283.1"/>
    </source>
</evidence>
<feature type="region of interest" description="Disordered" evidence="1">
    <location>
        <begin position="270"/>
        <end position="304"/>
    </location>
</feature>
<reference evidence="2" key="2">
    <citation type="submission" date="2021-09" db="EMBL/GenBank/DDBJ databases">
        <authorList>
            <person name="Jia N."/>
            <person name="Wang J."/>
            <person name="Shi W."/>
            <person name="Du L."/>
            <person name="Sun Y."/>
            <person name="Zhan W."/>
            <person name="Jiang J."/>
            <person name="Wang Q."/>
            <person name="Zhang B."/>
            <person name="Ji P."/>
            <person name="Sakyi L.B."/>
            <person name="Cui X."/>
            <person name="Yuan T."/>
            <person name="Jiang B."/>
            <person name="Yang W."/>
            <person name="Lam T.T.-Y."/>
            <person name="Chang Q."/>
            <person name="Ding S."/>
            <person name="Wang X."/>
            <person name="Zhu J."/>
            <person name="Ruan X."/>
            <person name="Zhao L."/>
            <person name="Wei J."/>
            <person name="Que T."/>
            <person name="Du C."/>
            <person name="Cheng J."/>
            <person name="Dai P."/>
            <person name="Han X."/>
            <person name="Huang E."/>
            <person name="Gao Y."/>
            <person name="Liu J."/>
            <person name="Shao H."/>
            <person name="Ye R."/>
            <person name="Li L."/>
            <person name="Wei W."/>
            <person name="Wang X."/>
            <person name="Wang C."/>
            <person name="Huo Q."/>
            <person name="Li W."/>
            <person name="Guo W."/>
            <person name="Chen H."/>
            <person name="Chen S."/>
            <person name="Zhou L."/>
            <person name="Zhou L."/>
            <person name="Ni X."/>
            <person name="Tian J."/>
            <person name="Zhou Y."/>
            <person name="Sheng Y."/>
            <person name="Liu T."/>
            <person name="Pan Y."/>
            <person name="Xia L."/>
            <person name="Li J."/>
            <person name="Zhao F."/>
            <person name="Cao W."/>
        </authorList>
    </citation>
    <scope>NUCLEOTIDE SEQUENCE</scope>
    <source>
        <strain evidence="2">Rsan-2018</strain>
        <tissue evidence="2">Larvae</tissue>
    </source>
</reference>
<dbReference type="EMBL" id="JABSTV010001253">
    <property type="protein sequence ID" value="KAH7943283.1"/>
    <property type="molecule type" value="Genomic_DNA"/>
</dbReference>